<dbReference type="InterPro" id="IPR013785">
    <property type="entry name" value="Aldolase_TIM"/>
</dbReference>
<evidence type="ECO:0000259" key="10">
    <source>
        <dbReference type="Pfam" id="PF00697"/>
    </source>
</evidence>
<keyword evidence="6 9" id="KW-0822">Tryptophan biosynthesis</keyword>
<dbReference type="Proteomes" id="UP000176236">
    <property type="component" value="Chromosome"/>
</dbReference>
<evidence type="ECO:0000256" key="2">
    <source>
        <dbReference type="ARBA" id="ARBA00004664"/>
    </source>
</evidence>
<dbReference type="Pfam" id="PF00697">
    <property type="entry name" value="PRAI"/>
    <property type="match status" value="1"/>
</dbReference>
<evidence type="ECO:0000256" key="6">
    <source>
        <dbReference type="ARBA" id="ARBA00022822"/>
    </source>
</evidence>
<comment type="pathway">
    <text evidence="2 9">Amino-acid biosynthesis; L-tryptophan biosynthesis; L-tryptophan from chorismate: step 3/5.</text>
</comment>
<dbReference type="SUPFAM" id="SSF81301">
    <property type="entry name" value="Nucleotidyltransferase"/>
    <property type="match status" value="1"/>
</dbReference>
<dbReference type="InterPro" id="IPR044643">
    <property type="entry name" value="TrpF_fam"/>
</dbReference>
<dbReference type="InterPro" id="IPR011060">
    <property type="entry name" value="RibuloseP-bd_barrel"/>
</dbReference>
<dbReference type="GO" id="GO:0000162">
    <property type="term" value="P:L-tryptophan biosynthetic process"/>
    <property type="evidence" value="ECO:0007669"/>
    <property type="project" value="UniProtKB-UniRule"/>
</dbReference>
<evidence type="ECO:0000313" key="11">
    <source>
        <dbReference type="EMBL" id="OEU39955.1"/>
    </source>
</evidence>
<dbReference type="NCBIfam" id="NF002300">
    <property type="entry name" value="PRK01222.1-7"/>
    <property type="match status" value="1"/>
</dbReference>
<evidence type="ECO:0000313" key="12">
    <source>
        <dbReference type="Proteomes" id="UP000176236"/>
    </source>
</evidence>
<feature type="domain" description="N-(5'phosphoribosyl) anthranilate isomerase (PRAI)" evidence="10">
    <location>
        <begin position="4"/>
        <end position="189"/>
    </location>
</feature>
<comment type="catalytic activity">
    <reaction evidence="1 9">
        <text>N-(5-phospho-beta-D-ribosyl)anthranilate = 1-(2-carboxyphenylamino)-1-deoxy-D-ribulose 5-phosphate</text>
        <dbReference type="Rhea" id="RHEA:21540"/>
        <dbReference type="ChEBI" id="CHEBI:18277"/>
        <dbReference type="ChEBI" id="CHEBI:58613"/>
        <dbReference type="EC" id="5.3.1.24"/>
    </reaction>
</comment>
<reference evidence="11 12" key="1">
    <citation type="journal article" date="2016" name="Appl. Microbiol. Biotechnol.">
        <title>Adhesion of the genome-sequenced Lactococcus lactis subsp. cremoris IBB477 strain is mediated by specific molecular determinants.</title>
        <authorList>
            <person name="Radziwill-Bienkowska J.M."/>
            <person name="Le D.T."/>
            <person name="Szczesny P."/>
            <person name="Duviau M.P."/>
            <person name="Aleksandrzak-Piekarczyk T."/>
            <person name="Loubiere P."/>
            <person name="Mercier-Bonin M."/>
            <person name="Bardowski J.K."/>
            <person name="Kowalczyk M."/>
        </authorList>
    </citation>
    <scope>NUCLEOTIDE SEQUENCE [LARGE SCALE GENOMIC DNA]</scope>
    <source>
        <strain evidence="11 12">IBB477</strain>
    </source>
</reference>
<comment type="caution">
    <text evidence="11">The sequence shown here is derived from an EMBL/GenBank/DDBJ whole genome shotgun (WGS) entry which is preliminary data.</text>
</comment>
<organism evidence="11 12">
    <name type="scientific">Lactococcus cremoris subsp. cremoris IBB477</name>
    <dbReference type="NCBI Taxonomy" id="1449093"/>
    <lineage>
        <taxon>Bacteria</taxon>
        <taxon>Bacillati</taxon>
        <taxon>Bacillota</taxon>
        <taxon>Bacilli</taxon>
        <taxon>Lactobacillales</taxon>
        <taxon>Streptococcaceae</taxon>
        <taxon>Lactococcus</taxon>
        <taxon>Lactococcus cremoris subsp. cremoris</taxon>
    </lineage>
</organism>
<dbReference type="EC" id="5.3.1.24" evidence="3 9"/>
<accession>A0A1E7G4Q4</accession>
<keyword evidence="8 9" id="KW-0413">Isomerase</keyword>
<protein>
    <recommendedName>
        <fullName evidence="4 9">N-(5'-phosphoribosyl)anthranilate isomerase</fullName>
        <shortName evidence="9">PRAI</shortName>
        <ecNumber evidence="3 9">5.3.1.24</ecNumber>
    </recommendedName>
</protein>
<evidence type="ECO:0000256" key="8">
    <source>
        <dbReference type="ARBA" id="ARBA00023235"/>
    </source>
</evidence>
<dbReference type="CDD" id="cd00405">
    <property type="entry name" value="PRAI"/>
    <property type="match status" value="1"/>
</dbReference>
<evidence type="ECO:0000256" key="4">
    <source>
        <dbReference type="ARBA" id="ARBA00022272"/>
    </source>
</evidence>
<gene>
    <name evidence="9" type="primary">trpF</name>
    <name evidence="11" type="ORF">AJ89_05850</name>
</gene>
<evidence type="ECO:0000256" key="7">
    <source>
        <dbReference type="ARBA" id="ARBA00023141"/>
    </source>
</evidence>
<evidence type="ECO:0000256" key="1">
    <source>
        <dbReference type="ARBA" id="ARBA00001164"/>
    </source>
</evidence>
<proteinExistence type="inferred from homology"/>
<evidence type="ECO:0000256" key="9">
    <source>
        <dbReference type="HAMAP-Rule" id="MF_00135"/>
    </source>
</evidence>
<dbReference type="PANTHER" id="PTHR42894">
    <property type="entry name" value="N-(5'-PHOSPHORIBOSYL)ANTHRANILATE ISOMERASE"/>
    <property type="match status" value="1"/>
</dbReference>
<dbReference type="Gene3D" id="3.20.20.70">
    <property type="entry name" value="Aldolase class I"/>
    <property type="match status" value="1"/>
</dbReference>
<keyword evidence="7 9" id="KW-0057">Aromatic amino acid biosynthesis</keyword>
<evidence type="ECO:0000256" key="3">
    <source>
        <dbReference type="ARBA" id="ARBA00012572"/>
    </source>
</evidence>
<dbReference type="InterPro" id="IPR043519">
    <property type="entry name" value="NT_sf"/>
</dbReference>
<dbReference type="InterPro" id="IPR001240">
    <property type="entry name" value="PRAI_dom"/>
</dbReference>
<dbReference type="EMBL" id="JMMZ01000014">
    <property type="protein sequence ID" value="OEU39955.1"/>
    <property type="molecule type" value="Genomic_DNA"/>
</dbReference>
<dbReference type="SUPFAM" id="SSF51366">
    <property type="entry name" value="Ribulose-phoshate binding barrel"/>
    <property type="match status" value="1"/>
</dbReference>
<dbReference type="HAMAP" id="MF_00135">
    <property type="entry name" value="PRAI"/>
    <property type="match status" value="1"/>
</dbReference>
<dbReference type="UniPathway" id="UPA00035">
    <property type="reaction ID" value="UER00042"/>
</dbReference>
<dbReference type="AlphaFoldDB" id="A0A1E7G4Q4"/>
<evidence type="ECO:0000256" key="5">
    <source>
        <dbReference type="ARBA" id="ARBA00022605"/>
    </source>
</evidence>
<keyword evidence="5 9" id="KW-0028">Amino-acid biosynthesis</keyword>
<dbReference type="GO" id="GO:0004640">
    <property type="term" value="F:phosphoribosylanthranilate isomerase activity"/>
    <property type="evidence" value="ECO:0007669"/>
    <property type="project" value="UniProtKB-UniRule"/>
</dbReference>
<sequence length="353" mass="40113">MMNIKICGLSTKEAVDTAVASGATHLGFILSLSRRQVSPEKVADLTKDIPKRVKKVGVFVNEPLDYVKKAIQIAQLDIVQLHGDEDMNYINQLSFPVIKAVRPDQDFRLYKEVILLFDSPQGGSGQTFDWDSINPEHLGADYFIAGGLSPENVGRAIQHFPNAFGVDVSSGVETAGKKDVVKIKSFIQKASLASSQQLFAEFLRITGKLNKFQISPYLMGSLAIEQLGNFFTNPDDIDIQLEKDDFENFSKLTEIMEDLGYQLIDLHEHKFEKGRFHVGFANVETIDSYANIDYHELQQNKQVTKERYWFPNLEQSIKIYQTAIKDSWRDGKPKDQVILDKLIDYQKRNNNER</sequence>
<name>A0A1E7G4Q4_LACLC</name>
<comment type="similarity">
    <text evidence="9">Belongs to the TrpF family.</text>
</comment>
<dbReference type="PANTHER" id="PTHR42894:SF1">
    <property type="entry name" value="N-(5'-PHOSPHORIBOSYL)ANTHRANILATE ISOMERASE"/>
    <property type="match status" value="1"/>
</dbReference>